<gene>
    <name evidence="2" type="ORF">JSY38_12075</name>
</gene>
<dbReference type="EMBL" id="CP070273">
    <property type="protein sequence ID" value="QRV22805.1"/>
    <property type="molecule type" value="Genomic_DNA"/>
</dbReference>
<accession>A0ABX7IKG6</accession>
<name>A0ABX7IKG6_9GAMM</name>
<evidence type="ECO:0000313" key="2">
    <source>
        <dbReference type="EMBL" id="QRV22805.1"/>
    </source>
</evidence>
<feature type="transmembrane region" description="Helical" evidence="1">
    <location>
        <begin position="20"/>
        <end position="43"/>
    </location>
</feature>
<organism evidence="2 3">
    <name type="scientific">Marinomonas foliarum</name>
    <dbReference type="NCBI Taxonomy" id="491950"/>
    <lineage>
        <taxon>Bacteria</taxon>
        <taxon>Pseudomonadati</taxon>
        <taxon>Pseudomonadota</taxon>
        <taxon>Gammaproteobacteria</taxon>
        <taxon>Oceanospirillales</taxon>
        <taxon>Oceanospirillaceae</taxon>
        <taxon>Marinomonas</taxon>
    </lineage>
</organism>
<dbReference type="RefSeq" id="WP_205113414.1">
    <property type="nucleotide sequence ID" value="NZ_CP070273.1"/>
</dbReference>
<evidence type="ECO:0000313" key="3">
    <source>
        <dbReference type="Proteomes" id="UP000644167"/>
    </source>
</evidence>
<keyword evidence="1" id="KW-0472">Membrane</keyword>
<reference evidence="2 3" key="1">
    <citation type="submission" date="2021-02" db="EMBL/GenBank/DDBJ databases">
        <title>The genome of Marinomonas foliarum JZW.</title>
        <authorList>
            <person name="Sun M."/>
        </authorList>
    </citation>
    <scope>NUCLEOTIDE SEQUENCE [LARGE SCALE GENOMIC DNA]</scope>
    <source>
        <strain evidence="2 3">JZW</strain>
    </source>
</reference>
<sequence>MDSNSQDKTLLYKLWDEFLVPIFPLYFIEKLYFVTLFSSIALSMTFDNWTLFQRAGAIIVILSIIGASQSILNRIKNINFDLVTEIISNKIQALDRNEEYQKAVQHLVEKFKKEPLYENMIQNLLKTAVIWAIIGTLINGFGDLIQYPWDYLISSLPPFELSTTKNNLCIKQIGDLHSWMCDAFKQL</sequence>
<keyword evidence="1" id="KW-0812">Transmembrane</keyword>
<proteinExistence type="predicted"/>
<dbReference type="Proteomes" id="UP000644167">
    <property type="component" value="Chromosome"/>
</dbReference>
<protein>
    <submittedName>
        <fullName evidence="2">Uncharacterized protein</fullName>
    </submittedName>
</protein>
<keyword evidence="3" id="KW-1185">Reference proteome</keyword>
<keyword evidence="1" id="KW-1133">Transmembrane helix</keyword>
<feature type="transmembrane region" description="Helical" evidence="1">
    <location>
        <begin position="55"/>
        <end position="72"/>
    </location>
</feature>
<evidence type="ECO:0000256" key="1">
    <source>
        <dbReference type="SAM" id="Phobius"/>
    </source>
</evidence>